<gene>
    <name evidence="2" type="ORF">LCMAC201_04390</name>
</gene>
<keyword evidence="1" id="KW-1133">Transmembrane helix</keyword>
<accession>A0A481YWG8</accession>
<evidence type="ECO:0000256" key="1">
    <source>
        <dbReference type="SAM" id="Phobius"/>
    </source>
</evidence>
<keyword evidence="1" id="KW-0812">Transmembrane</keyword>
<evidence type="ECO:0008006" key="3">
    <source>
        <dbReference type="Google" id="ProtNLM"/>
    </source>
</evidence>
<dbReference type="EMBL" id="MK500356">
    <property type="protein sequence ID" value="QBK87528.1"/>
    <property type="molecule type" value="Genomic_DNA"/>
</dbReference>
<keyword evidence="1" id="KW-0472">Membrane</keyword>
<sequence length="87" mass="10045">MDNLTQIAKNYITPHKKTLAEECSDYIKEHPITVAKGVAGSVAVWYIVPVAFGILGWLPYVGVSYYVYQNTYVAKNNYSWYLKPFWF</sequence>
<name>A0A481YWG8_9VIRU</name>
<proteinExistence type="predicted"/>
<organism evidence="2">
    <name type="scientific">Marseillevirus LCMAC201</name>
    <dbReference type="NCBI Taxonomy" id="2506605"/>
    <lineage>
        <taxon>Viruses</taxon>
        <taxon>Varidnaviria</taxon>
        <taxon>Bamfordvirae</taxon>
        <taxon>Nucleocytoviricota</taxon>
        <taxon>Megaviricetes</taxon>
        <taxon>Pimascovirales</taxon>
        <taxon>Pimascovirales incertae sedis</taxon>
        <taxon>Marseilleviridae</taxon>
    </lineage>
</organism>
<reference evidence="2" key="1">
    <citation type="journal article" date="2019" name="MBio">
        <title>Virus Genomes from Deep Sea Sediments Expand the Ocean Megavirome and Support Independent Origins of Viral Gigantism.</title>
        <authorList>
            <person name="Backstrom D."/>
            <person name="Yutin N."/>
            <person name="Jorgensen S.L."/>
            <person name="Dharamshi J."/>
            <person name="Homa F."/>
            <person name="Zaremba-Niedwiedzka K."/>
            <person name="Spang A."/>
            <person name="Wolf Y.I."/>
            <person name="Koonin E.V."/>
            <person name="Ettema T.J."/>
        </authorList>
    </citation>
    <scope>NUCLEOTIDE SEQUENCE</scope>
</reference>
<evidence type="ECO:0000313" key="2">
    <source>
        <dbReference type="EMBL" id="QBK87528.1"/>
    </source>
</evidence>
<feature type="transmembrane region" description="Helical" evidence="1">
    <location>
        <begin position="43"/>
        <end position="68"/>
    </location>
</feature>
<protein>
    <recommendedName>
        <fullName evidence="3">Transmembrane protein</fullName>
    </recommendedName>
</protein>